<gene>
    <name evidence="1" type="ORF">RRG08_038245</name>
</gene>
<dbReference type="Proteomes" id="UP001283361">
    <property type="component" value="Unassembled WGS sequence"/>
</dbReference>
<protein>
    <submittedName>
        <fullName evidence="1">Uncharacterized protein</fullName>
    </submittedName>
</protein>
<dbReference type="AlphaFoldDB" id="A0AAE1E1F2"/>
<comment type="caution">
    <text evidence="1">The sequence shown here is derived from an EMBL/GenBank/DDBJ whole genome shotgun (WGS) entry which is preliminary data.</text>
</comment>
<accession>A0AAE1E1F2</accession>
<sequence length="91" mass="10041">MTIVMLREDVRTAINWSWPRPPHALTVVIVPITQRVHHRGVGSRTFNHANFKTSSAVCPAAPSSSGYHTEKRDAKLHALTTAFTTPDIPQG</sequence>
<evidence type="ECO:0000313" key="1">
    <source>
        <dbReference type="EMBL" id="KAK3790754.1"/>
    </source>
</evidence>
<evidence type="ECO:0000313" key="2">
    <source>
        <dbReference type="Proteomes" id="UP001283361"/>
    </source>
</evidence>
<proteinExistence type="predicted"/>
<name>A0AAE1E1F2_9GAST</name>
<dbReference type="EMBL" id="JAWDGP010001519">
    <property type="protein sequence ID" value="KAK3790754.1"/>
    <property type="molecule type" value="Genomic_DNA"/>
</dbReference>
<organism evidence="1 2">
    <name type="scientific">Elysia crispata</name>
    <name type="common">lettuce slug</name>
    <dbReference type="NCBI Taxonomy" id="231223"/>
    <lineage>
        <taxon>Eukaryota</taxon>
        <taxon>Metazoa</taxon>
        <taxon>Spiralia</taxon>
        <taxon>Lophotrochozoa</taxon>
        <taxon>Mollusca</taxon>
        <taxon>Gastropoda</taxon>
        <taxon>Heterobranchia</taxon>
        <taxon>Euthyneura</taxon>
        <taxon>Panpulmonata</taxon>
        <taxon>Sacoglossa</taxon>
        <taxon>Placobranchoidea</taxon>
        <taxon>Plakobranchidae</taxon>
        <taxon>Elysia</taxon>
    </lineage>
</organism>
<reference evidence="1" key="1">
    <citation type="journal article" date="2023" name="G3 (Bethesda)">
        <title>A reference genome for the long-term kleptoplast-retaining sea slug Elysia crispata morphotype clarki.</title>
        <authorList>
            <person name="Eastman K.E."/>
            <person name="Pendleton A.L."/>
            <person name="Shaikh M.A."/>
            <person name="Suttiyut T."/>
            <person name="Ogas R."/>
            <person name="Tomko P."/>
            <person name="Gavelis G."/>
            <person name="Widhalm J.R."/>
            <person name="Wisecaver J.H."/>
        </authorList>
    </citation>
    <scope>NUCLEOTIDE SEQUENCE</scope>
    <source>
        <strain evidence="1">ECLA1</strain>
    </source>
</reference>
<keyword evidence="2" id="KW-1185">Reference proteome</keyword>